<evidence type="ECO:0000256" key="2">
    <source>
        <dbReference type="ARBA" id="ARBA00022448"/>
    </source>
</evidence>
<protein>
    <submittedName>
        <fullName evidence="9">Cytochrome c biogenesis protein</fullName>
    </submittedName>
</protein>
<dbReference type="InterPro" id="IPR035906">
    <property type="entry name" value="MetI-like_sf"/>
</dbReference>
<dbReference type="InterPro" id="IPR051393">
    <property type="entry name" value="ABC_transporter_permease"/>
</dbReference>
<dbReference type="AlphaFoldDB" id="A0A401ZM07"/>
<feature type="transmembrane region" description="Helical" evidence="7">
    <location>
        <begin position="287"/>
        <end position="311"/>
    </location>
</feature>
<evidence type="ECO:0000313" key="10">
    <source>
        <dbReference type="Proteomes" id="UP000287224"/>
    </source>
</evidence>
<sequence>MHIDTGYEPTVSTPVTHKEPRSDRALLKRVRDHWTFYVYIAPFYILFGIFGAYPLLASLYYSLTRWDGLSQPVFVGLTNYINLFHDPTFLKVVGNSLIVWIGSTLATLVIAFVLAFLVNYYVSQFRTFFRVVFLFPLLVAPAMTAIIVNVLFSTNAGLINTVLGFFAGHKVEYDWFTTGFWLKPLIILMVVWRWTGWHFTLFLAGLQSIPFEIYEAGRVDGASGRHLLRSVTFPLMIPVILVSTVTATIGGLQIFDEPYVLTGGTGGTLQQGTTLGLYQYQTAFQDFNFGLASAVAWVIFALVVLFAILNFRLGRNE</sequence>
<evidence type="ECO:0000256" key="5">
    <source>
        <dbReference type="ARBA" id="ARBA00022989"/>
    </source>
</evidence>
<dbReference type="CDD" id="cd06261">
    <property type="entry name" value="TM_PBP2"/>
    <property type="match status" value="1"/>
</dbReference>
<gene>
    <name evidence="9" type="ORF">KDAU_51890</name>
</gene>
<evidence type="ECO:0000259" key="8">
    <source>
        <dbReference type="PROSITE" id="PS50928"/>
    </source>
</evidence>
<accession>A0A401ZM07</accession>
<comment type="caution">
    <text evidence="9">The sequence shown here is derived from an EMBL/GenBank/DDBJ whole genome shotgun (WGS) entry which is preliminary data.</text>
</comment>
<evidence type="ECO:0000256" key="7">
    <source>
        <dbReference type="RuleBase" id="RU363032"/>
    </source>
</evidence>
<dbReference type="Pfam" id="PF00528">
    <property type="entry name" value="BPD_transp_1"/>
    <property type="match status" value="1"/>
</dbReference>
<name>A0A401ZM07_9CHLR</name>
<dbReference type="Gene3D" id="1.10.3720.10">
    <property type="entry name" value="MetI-like"/>
    <property type="match status" value="1"/>
</dbReference>
<evidence type="ECO:0000256" key="6">
    <source>
        <dbReference type="ARBA" id="ARBA00023136"/>
    </source>
</evidence>
<dbReference type="Proteomes" id="UP000287224">
    <property type="component" value="Unassembled WGS sequence"/>
</dbReference>
<dbReference type="EMBL" id="BIFQ01000002">
    <property type="protein sequence ID" value="GCE07860.1"/>
    <property type="molecule type" value="Genomic_DNA"/>
</dbReference>
<dbReference type="OrthoDB" id="9785347at2"/>
<feature type="transmembrane region" description="Helical" evidence="7">
    <location>
        <begin position="34"/>
        <end position="56"/>
    </location>
</feature>
<dbReference type="InterPro" id="IPR000515">
    <property type="entry name" value="MetI-like"/>
</dbReference>
<keyword evidence="3" id="KW-1003">Cell membrane</keyword>
<dbReference type="PANTHER" id="PTHR30193:SF37">
    <property type="entry name" value="INNER MEMBRANE ABC TRANSPORTER PERMEASE PROTEIN YCJO"/>
    <property type="match status" value="1"/>
</dbReference>
<reference evidence="10" key="1">
    <citation type="submission" date="2018-12" db="EMBL/GenBank/DDBJ databases">
        <title>Tengunoibacter tsumagoiensis gen. nov., sp. nov., Dictyobacter kobayashii sp. nov., D. alpinus sp. nov., and D. joshuensis sp. nov. and description of Dictyobacteraceae fam. nov. within the order Ktedonobacterales isolated from Tengu-no-mugimeshi.</title>
        <authorList>
            <person name="Wang C.M."/>
            <person name="Zheng Y."/>
            <person name="Sakai Y."/>
            <person name="Toyoda A."/>
            <person name="Minakuchi Y."/>
            <person name="Abe K."/>
            <person name="Yokota A."/>
            <person name="Yabe S."/>
        </authorList>
    </citation>
    <scope>NUCLEOTIDE SEQUENCE [LARGE SCALE GENOMIC DNA]</scope>
    <source>
        <strain evidence="10">S-27</strain>
    </source>
</reference>
<keyword evidence="4 7" id="KW-0812">Transmembrane</keyword>
<evidence type="ECO:0000313" key="9">
    <source>
        <dbReference type="EMBL" id="GCE07860.1"/>
    </source>
</evidence>
<organism evidence="9 10">
    <name type="scientific">Dictyobacter aurantiacus</name>
    <dbReference type="NCBI Taxonomy" id="1936993"/>
    <lineage>
        <taxon>Bacteria</taxon>
        <taxon>Bacillati</taxon>
        <taxon>Chloroflexota</taxon>
        <taxon>Ktedonobacteria</taxon>
        <taxon>Ktedonobacterales</taxon>
        <taxon>Dictyobacteraceae</taxon>
        <taxon>Dictyobacter</taxon>
    </lineage>
</organism>
<keyword evidence="6 7" id="KW-0472">Membrane</keyword>
<dbReference type="RefSeq" id="WP_126599990.1">
    <property type="nucleotide sequence ID" value="NZ_BIFQ01000002.1"/>
</dbReference>
<evidence type="ECO:0000256" key="4">
    <source>
        <dbReference type="ARBA" id="ARBA00022692"/>
    </source>
</evidence>
<comment type="subcellular location">
    <subcellularLocation>
        <location evidence="1 7">Cell membrane</location>
        <topology evidence="1 7">Multi-pass membrane protein</topology>
    </subcellularLocation>
</comment>
<feature type="transmembrane region" description="Helical" evidence="7">
    <location>
        <begin position="97"/>
        <end position="121"/>
    </location>
</feature>
<dbReference type="PANTHER" id="PTHR30193">
    <property type="entry name" value="ABC TRANSPORTER PERMEASE PROTEIN"/>
    <property type="match status" value="1"/>
</dbReference>
<dbReference type="GO" id="GO:0055085">
    <property type="term" value="P:transmembrane transport"/>
    <property type="evidence" value="ECO:0007669"/>
    <property type="project" value="InterPro"/>
</dbReference>
<feature type="transmembrane region" description="Helical" evidence="7">
    <location>
        <begin position="227"/>
        <end position="255"/>
    </location>
</feature>
<comment type="similarity">
    <text evidence="7">Belongs to the binding-protein-dependent transport system permease family.</text>
</comment>
<feature type="transmembrane region" description="Helical" evidence="7">
    <location>
        <begin position="128"/>
        <end position="152"/>
    </location>
</feature>
<dbReference type="PROSITE" id="PS50928">
    <property type="entry name" value="ABC_TM1"/>
    <property type="match status" value="1"/>
</dbReference>
<proteinExistence type="inferred from homology"/>
<evidence type="ECO:0000256" key="3">
    <source>
        <dbReference type="ARBA" id="ARBA00022475"/>
    </source>
</evidence>
<keyword evidence="5 7" id="KW-1133">Transmembrane helix</keyword>
<keyword evidence="10" id="KW-1185">Reference proteome</keyword>
<feature type="domain" description="ABC transmembrane type-1" evidence="8">
    <location>
        <begin position="93"/>
        <end position="310"/>
    </location>
</feature>
<keyword evidence="2 7" id="KW-0813">Transport</keyword>
<dbReference type="SUPFAM" id="SSF161098">
    <property type="entry name" value="MetI-like"/>
    <property type="match status" value="1"/>
</dbReference>
<dbReference type="GO" id="GO:0005886">
    <property type="term" value="C:plasma membrane"/>
    <property type="evidence" value="ECO:0007669"/>
    <property type="project" value="UniProtKB-SubCell"/>
</dbReference>
<evidence type="ECO:0000256" key="1">
    <source>
        <dbReference type="ARBA" id="ARBA00004651"/>
    </source>
</evidence>